<keyword evidence="4" id="KW-0472">Membrane</keyword>
<comment type="subcellular location">
    <subcellularLocation>
        <location evidence="1">Membrane</location>
    </subcellularLocation>
</comment>
<organism evidence="6 7">
    <name type="scientific">Acorus gramineus</name>
    <name type="common">Dwarf sweet flag</name>
    <dbReference type="NCBI Taxonomy" id="55184"/>
    <lineage>
        <taxon>Eukaryota</taxon>
        <taxon>Viridiplantae</taxon>
        <taxon>Streptophyta</taxon>
        <taxon>Embryophyta</taxon>
        <taxon>Tracheophyta</taxon>
        <taxon>Spermatophyta</taxon>
        <taxon>Magnoliopsida</taxon>
        <taxon>Liliopsida</taxon>
        <taxon>Acoraceae</taxon>
        <taxon>Acorus</taxon>
    </lineage>
</organism>
<evidence type="ECO:0000256" key="3">
    <source>
        <dbReference type="ARBA" id="ARBA00022989"/>
    </source>
</evidence>
<evidence type="ECO:0000256" key="1">
    <source>
        <dbReference type="ARBA" id="ARBA00004370"/>
    </source>
</evidence>
<dbReference type="Pfam" id="PF01094">
    <property type="entry name" value="ANF_receptor"/>
    <property type="match status" value="1"/>
</dbReference>
<name>A0AAV9AHS2_ACOGR</name>
<evidence type="ECO:0000259" key="5">
    <source>
        <dbReference type="Pfam" id="PF01094"/>
    </source>
</evidence>
<keyword evidence="3" id="KW-1133">Transmembrane helix</keyword>
<dbReference type="Proteomes" id="UP001179952">
    <property type="component" value="Unassembled WGS sequence"/>
</dbReference>
<keyword evidence="2" id="KW-0812">Transmembrane</keyword>
<evidence type="ECO:0000256" key="4">
    <source>
        <dbReference type="ARBA" id="ARBA00023136"/>
    </source>
</evidence>
<reference evidence="6" key="2">
    <citation type="submission" date="2023-06" db="EMBL/GenBank/DDBJ databases">
        <authorList>
            <person name="Ma L."/>
            <person name="Liu K.-W."/>
            <person name="Li Z."/>
            <person name="Hsiao Y.-Y."/>
            <person name="Qi Y."/>
            <person name="Fu T."/>
            <person name="Tang G."/>
            <person name="Zhang D."/>
            <person name="Sun W.-H."/>
            <person name="Liu D.-K."/>
            <person name="Li Y."/>
            <person name="Chen G.-Z."/>
            <person name="Liu X.-D."/>
            <person name="Liao X.-Y."/>
            <person name="Jiang Y.-T."/>
            <person name="Yu X."/>
            <person name="Hao Y."/>
            <person name="Huang J."/>
            <person name="Zhao X.-W."/>
            <person name="Ke S."/>
            <person name="Chen Y.-Y."/>
            <person name="Wu W.-L."/>
            <person name="Hsu J.-L."/>
            <person name="Lin Y.-F."/>
            <person name="Huang M.-D."/>
            <person name="Li C.-Y."/>
            <person name="Huang L."/>
            <person name="Wang Z.-W."/>
            <person name="Zhao X."/>
            <person name="Zhong W.-Y."/>
            <person name="Peng D.-H."/>
            <person name="Ahmad S."/>
            <person name="Lan S."/>
            <person name="Zhang J.-S."/>
            <person name="Tsai W.-C."/>
            <person name="Van De Peer Y."/>
            <person name="Liu Z.-J."/>
        </authorList>
    </citation>
    <scope>NUCLEOTIDE SEQUENCE</scope>
    <source>
        <strain evidence="6">SCP</strain>
        <tissue evidence="6">Leaves</tissue>
    </source>
</reference>
<sequence length="118" mass="13748">MIALSATDDEIRDQIDSLKAIWTRVFVVHMSPSLAIRLFTKANEAELMGEESVWITTDSLTNLLDTMHPSEIDLMQGVVGVRPYVRKTRKNVEFLRRWKKRFHEDYPDIDARIRANCL</sequence>
<dbReference type="PANTHER" id="PTHR34836">
    <property type="entry name" value="OS06G0188250 PROTEIN"/>
    <property type="match status" value="1"/>
</dbReference>
<protein>
    <submittedName>
        <fullName evidence="6">Glutamate receptor 2.1</fullName>
    </submittedName>
</protein>
<dbReference type="EMBL" id="JAUJYN010000009">
    <property type="protein sequence ID" value="KAK1263795.1"/>
    <property type="molecule type" value="Genomic_DNA"/>
</dbReference>
<proteinExistence type="predicted"/>
<dbReference type="SUPFAM" id="SSF53822">
    <property type="entry name" value="Periplasmic binding protein-like I"/>
    <property type="match status" value="1"/>
</dbReference>
<comment type="caution">
    <text evidence="6">The sequence shown here is derived from an EMBL/GenBank/DDBJ whole genome shotgun (WGS) entry which is preliminary data.</text>
</comment>
<dbReference type="Gene3D" id="3.40.50.2300">
    <property type="match status" value="1"/>
</dbReference>
<dbReference type="GO" id="GO:0016020">
    <property type="term" value="C:membrane"/>
    <property type="evidence" value="ECO:0007669"/>
    <property type="project" value="UniProtKB-SubCell"/>
</dbReference>
<dbReference type="InterPro" id="IPR028082">
    <property type="entry name" value="Peripla_BP_I"/>
</dbReference>
<gene>
    <name evidence="6" type="ORF">QJS04_geneDACA011934</name>
</gene>
<dbReference type="InterPro" id="IPR001828">
    <property type="entry name" value="ANF_lig-bd_rcpt"/>
</dbReference>
<accession>A0AAV9AHS2</accession>
<dbReference type="AlphaFoldDB" id="A0AAV9AHS2"/>
<dbReference type="PANTHER" id="PTHR34836:SF1">
    <property type="entry name" value="OS09G0428600 PROTEIN"/>
    <property type="match status" value="1"/>
</dbReference>
<reference evidence="6" key="1">
    <citation type="journal article" date="2023" name="Nat. Commun.">
        <title>Diploid and tetraploid genomes of Acorus and the evolution of monocots.</title>
        <authorList>
            <person name="Ma L."/>
            <person name="Liu K.W."/>
            <person name="Li Z."/>
            <person name="Hsiao Y.Y."/>
            <person name="Qi Y."/>
            <person name="Fu T."/>
            <person name="Tang G.D."/>
            <person name="Zhang D."/>
            <person name="Sun W.H."/>
            <person name="Liu D.K."/>
            <person name="Li Y."/>
            <person name="Chen G.Z."/>
            <person name="Liu X.D."/>
            <person name="Liao X.Y."/>
            <person name="Jiang Y.T."/>
            <person name="Yu X."/>
            <person name="Hao Y."/>
            <person name="Huang J."/>
            <person name="Zhao X.W."/>
            <person name="Ke S."/>
            <person name="Chen Y.Y."/>
            <person name="Wu W.L."/>
            <person name="Hsu J.L."/>
            <person name="Lin Y.F."/>
            <person name="Huang M.D."/>
            <person name="Li C.Y."/>
            <person name="Huang L."/>
            <person name="Wang Z.W."/>
            <person name="Zhao X."/>
            <person name="Zhong W.Y."/>
            <person name="Peng D.H."/>
            <person name="Ahmad S."/>
            <person name="Lan S."/>
            <person name="Zhang J.S."/>
            <person name="Tsai W.C."/>
            <person name="Van de Peer Y."/>
            <person name="Liu Z.J."/>
        </authorList>
    </citation>
    <scope>NUCLEOTIDE SEQUENCE</scope>
    <source>
        <strain evidence="6">SCP</strain>
    </source>
</reference>
<evidence type="ECO:0000313" key="6">
    <source>
        <dbReference type="EMBL" id="KAK1263795.1"/>
    </source>
</evidence>
<evidence type="ECO:0000313" key="7">
    <source>
        <dbReference type="Proteomes" id="UP001179952"/>
    </source>
</evidence>
<feature type="domain" description="Receptor ligand binding region" evidence="5">
    <location>
        <begin position="6"/>
        <end position="102"/>
    </location>
</feature>
<keyword evidence="6" id="KW-0675">Receptor</keyword>
<dbReference type="InterPro" id="IPR015683">
    <property type="entry name" value="Ionotropic_Glu_rcpt"/>
</dbReference>
<keyword evidence="7" id="KW-1185">Reference proteome</keyword>
<evidence type="ECO:0000256" key="2">
    <source>
        <dbReference type="ARBA" id="ARBA00022692"/>
    </source>
</evidence>